<dbReference type="Proteomes" id="UP000002964">
    <property type="component" value="Unassembled WGS sequence"/>
</dbReference>
<dbReference type="Gene3D" id="3.40.50.300">
    <property type="entry name" value="P-loop containing nucleotide triphosphate hydrolases"/>
    <property type="match status" value="2"/>
</dbReference>
<keyword evidence="4" id="KW-1185">Reference proteome</keyword>
<evidence type="ECO:0000259" key="2">
    <source>
        <dbReference type="Pfam" id="PF13166"/>
    </source>
</evidence>
<dbReference type="HOGENOM" id="CLU_337363_0_0_6"/>
<dbReference type="PANTHER" id="PTHR32182">
    <property type="entry name" value="DNA REPLICATION AND REPAIR PROTEIN RECF"/>
    <property type="match status" value="1"/>
</dbReference>
<reference evidence="3 4" key="2">
    <citation type="submission" date="2011-11" db="EMBL/GenBank/DDBJ databases">
        <authorList>
            <consortium name="US DOE Joint Genome Institute"/>
            <person name="Lucas S."/>
            <person name="Han J."/>
            <person name="Lapidus A."/>
            <person name="Cheng J.-F."/>
            <person name="Goodwin L."/>
            <person name="Pitluck S."/>
            <person name="Peters L."/>
            <person name="Ovchinnikova G."/>
            <person name="Zhang X."/>
            <person name="Detter J.C."/>
            <person name="Han C."/>
            <person name="Tapia R."/>
            <person name="Land M."/>
            <person name="Hauser L."/>
            <person name="Kyrpides N."/>
            <person name="Ivanova N."/>
            <person name="Pagani I."/>
            <person name="Vogl K."/>
            <person name="Liu Z."/>
            <person name="Overmann J."/>
            <person name="Frigaard N.-U."/>
            <person name="Bryant D."/>
            <person name="Woyke T."/>
        </authorList>
    </citation>
    <scope>NUCLEOTIDE SEQUENCE [LARGE SCALE GENOMIC DNA]</scope>
    <source>
        <strain evidence="3 4">970</strain>
    </source>
</reference>
<protein>
    <recommendedName>
        <fullName evidence="2">Protein CR006 P-loop domain-containing protein</fullName>
    </recommendedName>
</protein>
<dbReference type="AlphaFoldDB" id="H8Z0Z3"/>
<sequence>MPTHPDAIGYIRDLGHTEGIPWLEMICDLAASGTTTLSPIDLETLVQLFTKQASYFRQPAPPAAAAPTGVAAPAPERLEAIGPFNGFKRLNNSLAASFPKRATIVFGANGSGKSSLCEALQILASSDAPRRPLNDVRATGAASPSFSFRFTSDAAVQNWTSTVAYGVRSSVVKYFDSGIAIHNITNSVQPGRIIELSPFKLDVFGTVKKHCEELRTELQRRQGENVTLLSGLADQIRTKFESFDGSVLAGLNTPTLAALQSEINLGEAYTEDSELPEKLKKKDELEKAISEEGLKLLKGEAAAMKSLHGEIQPILSAAEKLVEIDPVAQARVLKAKEEELEILAKALIPSGATLDKLMALIRPANEVRNLHSPEPQECPLCKQALRESELELFKKYSDLLTGELDSLITELRKQIETAEKNLKVISDSEPDEWAKDSVLAEETIDAVKMSGKAILTRFKAGEEIDQVCKDSVMAIRKLSDGLLAQSEEKSELIAQALKDRAELLKQLEQVAKECQALLYAKEIFENIDLLKDTRRRMRIATFWDGSIPNFSNVLRKVTSTAKKAHKELVVDDFKNRLNAEYIALAEKNMRAFGVELKDVGGDGAVTVDHHVAGQRIDSVLSEGEQRVHALALFFAELETCQQQVIVFDDPISSFDYNYIGNYCNRLRDLIQAHPNRQIIIFTHNWEFFVQIQTTLNASALNPHMAVHVIESCTAIDAYSENIEELKADIDSVLAVAGEPTKAQKEKMAGKMRRLIEAVVNTHVFNKQRHQYKQKSQQVSAFNDFTKVVPLLPAEAQTLKDLFAKLSISEHDDPRNAYINTDKAMFQTRYDAIKMIETAIIGRKI</sequence>
<dbReference type="STRING" id="631362.Thi970DRAFT_02675"/>
<dbReference type="InterPro" id="IPR027417">
    <property type="entry name" value="P-loop_NTPase"/>
</dbReference>
<dbReference type="eggNOG" id="COG0419">
    <property type="taxonomic scope" value="Bacteria"/>
</dbReference>
<dbReference type="EMBL" id="JH603169">
    <property type="protein sequence ID" value="EIC22414.1"/>
    <property type="molecule type" value="Genomic_DNA"/>
</dbReference>
<reference evidence="4" key="1">
    <citation type="submission" date="2011-06" db="EMBL/GenBank/DDBJ databases">
        <authorList>
            <consortium name="US DOE Joint Genome Institute (JGI-PGF)"/>
            <person name="Lucas S."/>
            <person name="Han J."/>
            <person name="Lapidus A."/>
            <person name="Cheng J.-F."/>
            <person name="Goodwin L."/>
            <person name="Pitluck S."/>
            <person name="Peters L."/>
            <person name="Land M.L."/>
            <person name="Hauser L."/>
            <person name="Vogl K."/>
            <person name="Liu Z."/>
            <person name="Overmann J."/>
            <person name="Frigaard N.-U."/>
            <person name="Bryant D.A."/>
            <person name="Woyke T.J."/>
        </authorList>
    </citation>
    <scope>NUCLEOTIDE SEQUENCE [LARGE SCALE GENOMIC DNA]</scope>
    <source>
        <strain evidence="4">970</strain>
    </source>
</reference>
<name>H8Z0Z3_9GAMM</name>
<evidence type="ECO:0000313" key="3">
    <source>
        <dbReference type="EMBL" id="EIC22414.1"/>
    </source>
</evidence>
<accession>H8Z0Z3</accession>
<dbReference type="GO" id="GO:0006302">
    <property type="term" value="P:double-strand break repair"/>
    <property type="evidence" value="ECO:0007669"/>
    <property type="project" value="TreeGrafter"/>
</dbReference>
<keyword evidence="1" id="KW-0175">Coiled coil</keyword>
<dbReference type="PANTHER" id="PTHR32182:SF22">
    <property type="entry name" value="ATP-DEPENDENT ENDONUCLEASE, OLD FAMILY-RELATED"/>
    <property type="match status" value="1"/>
</dbReference>
<dbReference type="SUPFAM" id="SSF52540">
    <property type="entry name" value="P-loop containing nucleoside triphosphate hydrolases"/>
    <property type="match status" value="1"/>
</dbReference>
<proteinExistence type="predicted"/>
<dbReference type="Pfam" id="PF13166">
    <property type="entry name" value="AAA_13"/>
    <property type="match status" value="1"/>
</dbReference>
<evidence type="ECO:0000256" key="1">
    <source>
        <dbReference type="SAM" id="Coils"/>
    </source>
</evidence>
<dbReference type="OrthoDB" id="103556at2"/>
<feature type="coiled-coil region" evidence="1">
    <location>
        <begin position="401"/>
        <end position="428"/>
    </location>
</feature>
<evidence type="ECO:0000313" key="4">
    <source>
        <dbReference type="Proteomes" id="UP000002964"/>
    </source>
</evidence>
<dbReference type="RefSeq" id="WP_009149243.1">
    <property type="nucleotide sequence ID" value="NZ_CP121471.1"/>
</dbReference>
<dbReference type="GO" id="GO:0000731">
    <property type="term" value="P:DNA synthesis involved in DNA repair"/>
    <property type="evidence" value="ECO:0007669"/>
    <property type="project" value="TreeGrafter"/>
</dbReference>
<gene>
    <name evidence="3" type="ORF">Thi970DRAFT_02675</name>
</gene>
<organism evidence="3 4">
    <name type="scientific">Thiorhodovibrio frisius</name>
    <dbReference type="NCBI Taxonomy" id="631362"/>
    <lineage>
        <taxon>Bacteria</taxon>
        <taxon>Pseudomonadati</taxon>
        <taxon>Pseudomonadota</taxon>
        <taxon>Gammaproteobacteria</taxon>
        <taxon>Chromatiales</taxon>
        <taxon>Chromatiaceae</taxon>
        <taxon>Thiorhodovibrio</taxon>
    </lineage>
</organism>
<dbReference type="InterPro" id="IPR026866">
    <property type="entry name" value="CR006_AAA"/>
</dbReference>
<feature type="domain" description="Protein CR006 P-loop" evidence="2">
    <location>
        <begin position="320"/>
        <end position="783"/>
    </location>
</feature>